<evidence type="ECO:0000313" key="2">
    <source>
        <dbReference type="Proteomes" id="UP001341840"/>
    </source>
</evidence>
<dbReference type="EMBL" id="JASCZI010060843">
    <property type="protein sequence ID" value="MED6136343.1"/>
    <property type="molecule type" value="Genomic_DNA"/>
</dbReference>
<proteinExistence type="predicted"/>
<gene>
    <name evidence="1" type="ORF">PIB30_055211</name>
</gene>
<organism evidence="1 2">
    <name type="scientific">Stylosanthes scabra</name>
    <dbReference type="NCBI Taxonomy" id="79078"/>
    <lineage>
        <taxon>Eukaryota</taxon>
        <taxon>Viridiplantae</taxon>
        <taxon>Streptophyta</taxon>
        <taxon>Embryophyta</taxon>
        <taxon>Tracheophyta</taxon>
        <taxon>Spermatophyta</taxon>
        <taxon>Magnoliopsida</taxon>
        <taxon>eudicotyledons</taxon>
        <taxon>Gunneridae</taxon>
        <taxon>Pentapetalae</taxon>
        <taxon>rosids</taxon>
        <taxon>fabids</taxon>
        <taxon>Fabales</taxon>
        <taxon>Fabaceae</taxon>
        <taxon>Papilionoideae</taxon>
        <taxon>50 kb inversion clade</taxon>
        <taxon>dalbergioids sensu lato</taxon>
        <taxon>Dalbergieae</taxon>
        <taxon>Pterocarpus clade</taxon>
        <taxon>Stylosanthes</taxon>
    </lineage>
</organism>
<name>A0ABU6SKP4_9FABA</name>
<sequence>MIRNLQQLETFFLQQQRTTYQGLVQQQLKTPFSSQPPPNKHDDERSLSLRLNFVNNGAERGFVKTSATCSENRVVGEVHGREIIAKNRRRRSTRLLQLDEEVLHPLDLRERGGECSLFYFR</sequence>
<evidence type="ECO:0000313" key="1">
    <source>
        <dbReference type="EMBL" id="MED6136343.1"/>
    </source>
</evidence>
<protein>
    <submittedName>
        <fullName evidence="1">Uncharacterized protein</fullName>
    </submittedName>
</protein>
<reference evidence="1 2" key="1">
    <citation type="journal article" date="2023" name="Plants (Basel)">
        <title>Bridging the Gap: Combining Genomics and Transcriptomics Approaches to Understand Stylosanthes scabra, an Orphan Legume from the Brazilian Caatinga.</title>
        <authorList>
            <person name="Ferreira-Neto J.R.C."/>
            <person name="da Silva M.D."/>
            <person name="Binneck E."/>
            <person name="de Melo N.F."/>
            <person name="da Silva R.H."/>
            <person name="de Melo A.L.T.M."/>
            <person name="Pandolfi V."/>
            <person name="Bustamante F.O."/>
            <person name="Brasileiro-Vidal A.C."/>
            <person name="Benko-Iseppon A.M."/>
        </authorList>
    </citation>
    <scope>NUCLEOTIDE SEQUENCE [LARGE SCALE GENOMIC DNA]</scope>
    <source>
        <tissue evidence="1">Leaves</tissue>
    </source>
</reference>
<keyword evidence="2" id="KW-1185">Reference proteome</keyword>
<accession>A0ABU6SKP4</accession>
<dbReference type="Proteomes" id="UP001341840">
    <property type="component" value="Unassembled WGS sequence"/>
</dbReference>
<comment type="caution">
    <text evidence="1">The sequence shown here is derived from an EMBL/GenBank/DDBJ whole genome shotgun (WGS) entry which is preliminary data.</text>
</comment>